<proteinExistence type="predicted"/>
<reference evidence="1 2" key="1">
    <citation type="submission" date="2016-09" db="EMBL/GenBank/DDBJ databases">
        <title>The draft genome of Dichanthelium oligosanthes: A C3 panicoid grass species.</title>
        <authorList>
            <person name="Studer A.J."/>
            <person name="Schnable J.C."/>
            <person name="Brutnell T.P."/>
        </authorList>
    </citation>
    <scope>NUCLEOTIDE SEQUENCE [LARGE SCALE GENOMIC DNA]</scope>
    <source>
        <strain evidence="2">cv. Kellogg 1175</strain>
        <tissue evidence="1">Leaf</tissue>
    </source>
</reference>
<sequence>LPDWSLRSRKLVAKEHRKAFDSLCLLLTRNLWLERNGRVFRNTSRPPVSLVETIFDLSSL</sequence>
<feature type="non-terminal residue" evidence="1">
    <location>
        <position position="1"/>
    </location>
</feature>
<accession>A0A1E5W1F5</accession>
<dbReference type="OrthoDB" id="686619at2759"/>
<evidence type="ECO:0000313" key="1">
    <source>
        <dbReference type="EMBL" id="OEL31237.1"/>
    </source>
</evidence>
<protein>
    <submittedName>
        <fullName evidence="1">Uncharacterized protein</fullName>
    </submittedName>
</protein>
<dbReference type="Proteomes" id="UP000095767">
    <property type="component" value="Unassembled WGS sequence"/>
</dbReference>
<dbReference type="EMBL" id="LWDX02023855">
    <property type="protein sequence ID" value="OEL31237.1"/>
    <property type="molecule type" value="Genomic_DNA"/>
</dbReference>
<gene>
    <name evidence="1" type="ORF">BAE44_0007751</name>
</gene>
<name>A0A1E5W1F5_9POAL</name>
<organism evidence="1 2">
    <name type="scientific">Dichanthelium oligosanthes</name>
    <dbReference type="NCBI Taxonomy" id="888268"/>
    <lineage>
        <taxon>Eukaryota</taxon>
        <taxon>Viridiplantae</taxon>
        <taxon>Streptophyta</taxon>
        <taxon>Embryophyta</taxon>
        <taxon>Tracheophyta</taxon>
        <taxon>Spermatophyta</taxon>
        <taxon>Magnoliopsida</taxon>
        <taxon>Liliopsida</taxon>
        <taxon>Poales</taxon>
        <taxon>Poaceae</taxon>
        <taxon>PACMAD clade</taxon>
        <taxon>Panicoideae</taxon>
        <taxon>Panicodae</taxon>
        <taxon>Paniceae</taxon>
        <taxon>Dichantheliinae</taxon>
        <taxon>Dichanthelium</taxon>
    </lineage>
</organism>
<dbReference type="AlphaFoldDB" id="A0A1E5W1F5"/>
<evidence type="ECO:0000313" key="2">
    <source>
        <dbReference type="Proteomes" id="UP000095767"/>
    </source>
</evidence>
<keyword evidence="2" id="KW-1185">Reference proteome</keyword>
<comment type="caution">
    <text evidence="1">The sequence shown here is derived from an EMBL/GenBank/DDBJ whole genome shotgun (WGS) entry which is preliminary data.</text>
</comment>